<keyword evidence="1" id="KW-0472">Membrane</keyword>
<gene>
    <name evidence="2" type="ORF">SAMN02745912_03517</name>
</gene>
<dbReference type="AlphaFoldDB" id="A0A1M6T160"/>
<evidence type="ECO:0000313" key="3">
    <source>
        <dbReference type="Proteomes" id="UP000184465"/>
    </source>
</evidence>
<keyword evidence="1" id="KW-0812">Transmembrane</keyword>
<organism evidence="2 3">
    <name type="scientific">Paramaledivibacter caminithermalis (strain DSM 15212 / CIP 107654 / DViRD3)</name>
    <name type="common">Clostridium caminithermale</name>
    <dbReference type="NCBI Taxonomy" id="1121301"/>
    <lineage>
        <taxon>Bacteria</taxon>
        <taxon>Bacillati</taxon>
        <taxon>Bacillota</taxon>
        <taxon>Clostridia</taxon>
        <taxon>Peptostreptococcales</taxon>
        <taxon>Caminicellaceae</taxon>
        <taxon>Paramaledivibacter</taxon>
    </lineage>
</organism>
<dbReference type="RefSeq" id="WP_073153059.1">
    <property type="nucleotide sequence ID" value="NZ_FRAG01000076.1"/>
</dbReference>
<feature type="transmembrane region" description="Helical" evidence="1">
    <location>
        <begin position="6"/>
        <end position="25"/>
    </location>
</feature>
<dbReference type="Proteomes" id="UP000184465">
    <property type="component" value="Unassembled WGS sequence"/>
</dbReference>
<accession>A0A1M6T160</accession>
<sequence length="156" mass="18621">MIKARYIVLYSIIVVTCLLICILFFDFDKNKELTKPDKIIVFYNDSIIEVKNDSKQFDTIYDLTVKRIKSSSFFGETAIESEILEKIKKEIAIEFVYFNTIEYRHDSIKREFNKLFISLGSEYNDYIIFYNNRYQSSPLENLKKPDELKKYVLDNI</sequence>
<dbReference type="EMBL" id="FRAG01000076">
    <property type="protein sequence ID" value="SHK50674.1"/>
    <property type="molecule type" value="Genomic_DNA"/>
</dbReference>
<dbReference type="STRING" id="1121301.SAMN02745912_03517"/>
<name>A0A1M6T160_PARC5</name>
<protein>
    <submittedName>
        <fullName evidence="2">Uncharacterized protein</fullName>
    </submittedName>
</protein>
<proteinExistence type="predicted"/>
<evidence type="ECO:0000256" key="1">
    <source>
        <dbReference type="SAM" id="Phobius"/>
    </source>
</evidence>
<evidence type="ECO:0000313" key="2">
    <source>
        <dbReference type="EMBL" id="SHK50674.1"/>
    </source>
</evidence>
<keyword evidence="3" id="KW-1185">Reference proteome</keyword>
<keyword evidence="1" id="KW-1133">Transmembrane helix</keyword>
<reference evidence="2 3" key="1">
    <citation type="submission" date="2016-11" db="EMBL/GenBank/DDBJ databases">
        <authorList>
            <person name="Jaros S."/>
            <person name="Januszkiewicz K."/>
            <person name="Wedrychowicz H."/>
        </authorList>
    </citation>
    <scope>NUCLEOTIDE SEQUENCE [LARGE SCALE GENOMIC DNA]</scope>
    <source>
        <strain evidence="2 3">DSM 15212</strain>
    </source>
</reference>